<dbReference type="PANTHER" id="PTHR32154:SF20">
    <property type="entry name" value="2-OXOGLUTARATE OXIDOREDUCTASE SUBUNIT KORA"/>
    <property type="match status" value="1"/>
</dbReference>
<evidence type="ECO:0000259" key="3">
    <source>
        <dbReference type="Pfam" id="PF01855"/>
    </source>
</evidence>
<comment type="caution">
    <text evidence="5">The sequence shown here is derived from an EMBL/GenBank/DDBJ whole genome shotgun (WGS) entry which is preliminary data.</text>
</comment>
<feature type="domain" description="Pyruvate flavodoxin/ferredoxin oxidoreductase pyrimidine binding" evidence="3">
    <location>
        <begin position="269"/>
        <end position="436"/>
    </location>
</feature>
<dbReference type="PANTHER" id="PTHR32154">
    <property type="entry name" value="PYRUVATE-FLAVODOXIN OXIDOREDUCTASE-RELATED"/>
    <property type="match status" value="1"/>
</dbReference>
<dbReference type="InterPro" id="IPR019752">
    <property type="entry name" value="Pyrv/ketoisovalerate_OxRed_cat"/>
</dbReference>
<feature type="domain" description="Pyruvate/ketoisovalerate oxidoreductase catalytic" evidence="2">
    <location>
        <begin position="31"/>
        <end position="219"/>
    </location>
</feature>
<dbReference type="InterPro" id="IPR009014">
    <property type="entry name" value="Transketo_C/PFOR_II"/>
</dbReference>
<name>A0A4R6FX68_9SPHN</name>
<protein>
    <submittedName>
        <fullName evidence="5">2-oxoglutarate ferredoxin oxidoreductase subunit alpha</fullName>
    </submittedName>
</protein>
<dbReference type="InterPro" id="IPR002869">
    <property type="entry name" value="Pyrv_flavodox_OxRed_cen"/>
</dbReference>
<evidence type="ECO:0000256" key="1">
    <source>
        <dbReference type="ARBA" id="ARBA00023002"/>
    </source>
</evidence>
<dbReference type="GO" id="GO:0006979">
    <property type="term" value="P:response to oxidative stress"/>
    <property type="evidence" value="ECO:0007669"/>
    <property type="project" value="TreeGrafter"/>
</dbReference>
<dbReference type="AlphaFoldDB" id="A0A4R6FX68"/>
<evidence type="ECO:0000313" key="6">
    <source>
        <dbReference type="Proteomes" id="UP000295493"/>
    </source>
</evidence>
<dbReference type="Gene3D" id="3.40.50.920">
    <property type="match status" value="1"/>
</dbReference>
<keyword evidence="6" id="KW-1185">Reference proteome</keyword>
<dbReference type="Pfam" id="PF01855">
    <property type="entry name" value="POR_N"/>
    <property type="match status" value="1"/>
</dbReference>
<gene>
    <name evidence="5" type="ORF">EV664_10173</name>
</gene>
<dbReference type="Proteomes" id="UP000295493">
    <property type="component" value="Unassembled WGS sequence"/>
</dbReference>
<accession>A0A4R6FX68</accession>
<sequence length="622" mass="65992">MATAVHKVTPQDAGASPPPEAVVVRFAGDSGDGMQLTGGQFTLSTALTGNDLATFPDFPAEIRAPQGTLFGVSAFQINFGSTAIETAGDAPDVLIAMNPAALKVNVEALKPGGLIIADEGEFSDRNLAKAKYDANPLEDDSLARWQLMKLNISQLTLDAVKPFGLGNKEALRCKNMWTLGLALWMFDRDRQPIIDWLKAKFARAPELAEANIAALNAGHAYGETAELGGQVGQMSVPAAAVEAGLYRTVTGAESISMGLVAGAQLARLPMFFGGYPITPASAILHHLSRLKEFGVTTFQAEDEIAAVAAAIGSSYAGQLGVTSSSGPGIALKTEAIGLAIMTELPLVVVNSQRGGPSTGLPTKTEQSDLYQAVYGRNGDAPMPVIAARSAADCFDVAIEACRIATQYMTPVMLLTDGYIANAAEPWKVPDMSTYEAFPVQFLEEAPEGGFQPYARNDRLARPWVKPGTPGLLHRIGGIEKKAGSGNIDYSPENHQAMTDLRARKVAGISVPDQAIEIGEAGGKLAVVGWGSTFGPITQAVRRARKRGLDVSHIHIRHIWPLPANLGELLKSYDQVLVPEMNTGQLKTLLRDQYLIDARSLNKVSGQPFRIAEIEDAIGAALA</sequence>
<dbReference type="RefSeq" id="WP_133493721.1">
    <property type="nucleotide sequence ID" value="NZ_BMLU01000001.1"/>
</dbReference>
<dbReference type="InterPro" id="IPR033412">
    <property type="entry name" value="PFOR_II"/>
</dbReference>
<evidence type="ECO:0000313" key="5">
    <source>
        <dbReference type="EMBL" id="TDN86502.1"/>
    </source>
</evidence>
<dbReference type="InterPro" id="IPR022367">
    <property type="entry name" value="2-oxoacid/accept_OxRdtase_asu"/>
</dbReference>
<dbReference type="GO" id="GO:0016903">
    <property type="term" value="F:oxidoreductase activity, acting on the aldehyde or oxo group of donors"/>
    <property type="evidence" value="ECO:0007669"/>
    <property type="project" value="InterPro"/>
</dbReference>
<proteinExistence type="predicted"/>
<dbReference type="EMBL" id="SNWD01000001">
    <property type="protein sequence ID" value="TDN86502.1"/>
    <property type="molecule type" value="Genomic_DNA"/>
</dbReference>
<dbReference type="InterPro" id="IPR050722">
    <property type="entry name" value="Pyruvate:ferred/Flavod_OxRd"/>
</dbReference>
<dbReference type="Pfam" id="PF17147">
    <property type="entry name" value="PFOR_II"/>
    <property type="match status" value="1"/>
</dbReference>
<dbReference type="InterPro" id="IPR002880">
    <property type="entry name" value="Pyrv_Fd/Flavodoxin_OxRdtase_N"/>
</dbReference>
<dbReference type="Gene3D" id="3.40.50.970">
    <property type="match status" value="1"/>
</dbReference>
<dbReference type="Gene3D" id="3.40.920.10">
    <property type="entry name" value="Pyruvate-ferredoxin oxidoreductase, PFOR, domain III"/>
    <property type="match status" value="1"/>
</dbReference>
<evidence type="ECO:0000259" key="4">
    <source>
        <dbReference type="Pfam" id="PF17147"/>
    </source>
</evidence>
<dbReference type="SUPFAM" id="SSF52518">
    <property type="entry name" value="Thiamin diphosphate-binding fold (THDP-binding)"/>
    <property type="match status" value="1"/>
</dbReference>
<dbReference type="SUPFAM" id="SSF52922">
    <property type="entry name" value="TK C-terminal domain-like"/>
    <property type="match status" value="1"/>
</dbReference>
<evidence type="ECO:0000259" key="2">
    <source>
        <dbReference type="Pfam" id="PF01558"/>
    </source>
</evidence>
<dbReference type="Pfam" id="PF01558">
    <property type="entry name" value="POR"/>
    <property type="match status" value="1"/>
</dbReference>
<dbReference type="SUPFAM" id="SSF53323">
    <property type="entry name" value="Pyruvate-ferredoxin oxidoreductase, PFOR, domain III"/>
    <property type="match status" value="1"/>
</dbReference>
<organism evidence="5 6">
    <name type="scientific">Stakelama pacifica</name>
    <dbReference type="NCBI Taxonomy" id="517720"/>
    <lineage>
        <taxon>Bacteria</taxon>
        <taxon>Pseudomonadati</taxon>
        <taxon>Pseudomonadota</taxon>
        <taxon>Alphaproteobacteria</taxon>
        <taxon>Sphingomonadales</taxon>
        <taxon>Sphingomonadaceae</taxon>
        <taxon>Stakelama</taxon>
    </lineage>
</organism>
<keyword evidence="1" id="KW-0560">Oxidoreductase</keyword>
<dbReference type="NCBIfam" id="TIGR03710">
    <property type="entry name" value="OAFO_sf"/>
    <property type="match status" value="1"/>
</dbReference>
<dbReference type="FunFam" id="3.40.50.970:FF:000022">
    <property type="entry name" value="2-oxoglutarate ferredoxin oxidoreductase alpha subunit"/>
    <property type="match status" value="1"/>
</dbReference>
<dbReference type="CDD" id="cd07034">
    <property type="entry name" value="TPP_PYR_PFOR_IOR-alpha_like"/>
    <property type="match status" value="1"/>
</dbReference>
<dbReference type="OrthoDB" id="9794954at2"/>
<reference evidence="5 6" key="1">
    <citation type="submission" date="2019-03" db="EMBL/GenBank/DDBJ databases">
        <title>Genomic Encyclopedia of Type Strains, Phase IV (KMG-IV): sequencing the most valuable type-strain genomes for metagenomic binning, comparative biology and taxonomic classification.</title>
        <authorList>
            <person name="Goeker M."/>
        </authorList>
    </citation>
    <scope>NUCLEOTIDE SEQUENCE [LARGE SCALE GENOMIC DNA]</scope>
    <source>
        <strain evidence="5 6">DSM 25059</strain>
    </source>
</reference>
<dbReference type="InterPro" id="IPR029061">
    <property type="entry name" value="THDP-binding"/>
</dbReference>
<feature type="domain" description="Pyruvate:ferredoxin oxidoreductase core" evidence="4">
    <location>
        <begin position="524"/>
        <end position="586"/>
    </location>
</feature>